<sequence length="218" mass="25344">MIKLDKKLKKLETSVIHMGEQVIEQHRRCAKVLTNYDDKLAHEIIDNDEIINNYEININDQAIADIVLLRPVATDLRRVLVAIKIASDLERIGDYAKGLATYILKNSDEDEYDHLLNHAVIMENKLIQILEAVMKSYQEKDVQSAYEIPKEDEALNNLLREFRHKLVEEKDPNLKHVFYLSNLFRNIERAGDHSVNICEHIVYLCKGIQYDFDKVSAL</sequence>
<dbReference type="NCBIfam" id="TIGR02135">
    <property type="entry name" value="phoU_full"/>
    <property type="match status" value="1"/>
</dbReference>
<dbReference type="RefSeq" id="WP_307407355.1">
    <property type="nucleotide sequence ID" value="NZ_JAUSUR010000003.1"/>
</dbReference>
<dbReference type="PANTHER" id="PTHR42930:SF3">
    <property type="entry name" value="PHOSPHATE-SPECIFIC TRANSPORT SYSTEM ACCESSORY PROTEIN PHOU"/>
    <property type="match status" value="1"/>
</dbReference>
<evidence type="ECO:0000313" key="4">
    <source>
        <dbReference type="Proteomes" id="UP001230220"/>
    </source>
</evidence>
<dbReference type="Pfam" id="PF01895">
    <property type="entry name" value="PhoU"/>
    <property type="match status" value="2"/>
</dbReference>
<feature type="domain" description="PhoU" evidence="2">
    <location>
        <begin position="16"/>
        <end position="102"/>
    </location>
</feature>
<evidence type="ECO:0000256" key="1">
    <source>
        <dbReference type="PIRNR" id="PIRNR003107"/>
    </source>
</evidence>
<dbReference type="InterPro" id="IPR026022">
    <property type="entry name" value="PhoU_dom"/>
</dbReference>
<keyword evidence="1" id="KW-0963">Cytoplasm</keyword>
<dbReference type="EMBL" id="JAUSUR010000003">
    <property type="protein sequence ID" value="MDQ0361003.1"/>
    <property type="molecule type" value="Genomic_DNA"/>
</dbReference>
<dbReference type="Proteomes" id="UP001230220">
    <property type="component" value="Unassembled WGS sequence"/>
</dbReference>
<accession>A0ABU0E293</accession>
<keyword evidence="1" id="KW-0813">Transport</keyword>
<name>A0ABU0E293_9FIRM</name>
<comment type="caution">
    <text evidence="3">The sequence shown here is derived from an EMBL/GenBank/DDBJ whole genome shotgun (WGS) entry which is preliminary data.</text>
</comment>
<keyword evidence="1" id="KW-0592">Phosphate transport</keyword>
<dbReference type="PANTHER" id="PTHR42930">
    <property type="entry name" value="PHOSPHATE-SPECIFIC TRANSPORT SYSTEM ACCESSORY PROTEIN PHOU"/>
    <property type="match status" value="1"/>
</dbReference>
<dbReference type="InterPro" id="IPR038078">
    <property type="entry name" value="PhoU-like_sf"/>
</dbReference>
<comment type="similarity">
    <text evidence="1">Belongs to the PhoU family.</text>
</comment>
<feature type="domain" description="PhoU" evidence="2">
    <location>
        <begin position="122"/>
        <end position="200"/>
    </location>
</feature>
<keyword evidence="4" id="KW-1185">Reference proteome</keyword>
<evidence type="ECO:0000313" key="3">
    <source>
        <dbReference type="EMBL" id="MDQ0361003.1"/>
    </source>
</evidence>
<organism evidence="3 4">
    <name type="scientific">Breznakia pachnodae</name>
    <dbReference type="NCBI Taxonomy" id="265178"/>
    <lineage>
        <taxon>Bacteria</taxon>
        <taxon>Bacillati</taxon>
        <taxon>Bacillota</taxon>
        <taxon>Erysipelotrichia</taxon>
        <taxon>Erysipelotrichales</taxon>
        <taxon>Erysipelotrichaceae</taxon>
        <taxon>Breznakia</taxon>
    </lineage>
</organism>
<gene>
    <name evidence="3" type="ORF">J2S15_001750</name>
</gene>
<dbReference type="InterPro" id="IPR028366">
    <property type="entry name" value="PhoU"/>
</dbReference>
<reference evidence="3 4" key="1">
    <citation type="submission" date="2023-07" db="EMBL/GenBank/DDBJ databases">
        <title>Genomic Encyclopedia of Type Strains, Phase IV (KMG-IV): sequencing the most valuable type-strain genomes for metagenomic binning, comparative biology and taxonomic classification.</title>
        <authorList>
            <person name="Goeker M."/>
        </authorList>
    </citation>
    <scope>NUCLEOTIDE SEQUENCE [LARGE SCALE GENOMIC DNA]</scope>
    <source>
        <strain evidence="3 4">DSM 16784</strain>
    </source>
</reference>
<dbReference type="Gene3D" id="1.20.58.220">
    <property type="entry name" value="Phosphate transport system protein phou homolog 2, domain 2"/>
    <property type="match status" value="1"/>
</dbReference>
<comment type="subunit">
    <text evidence="1">Homodimer.</text>
</comment>
<comment type="subcellular location">
    <subcellularLocation>
        <location evidence="1">Cytoplasm</location>
    </subcellularLocation>
</comment>
<dbReference type="PIRSF" id="PIRSF003107">
    <property type="entry name" value="PhoU"/>
    <property type="match status" value="1"/>
</dbReference>
<dbReference type="SUPFAM" id="SSF109755">
    <property type="entry name" value="PhoU-like"/>
    <property type="match status" value="1"/>
</dbReference>
<evidence type="ECO:0000259" key="2">
    <source>
        <dbReference type="Pfam" id="PF01895"/>
    </source>
</evidence>
<comment type="function">
    <text evidence="1">Plays a role in the regulation of phosphate uptake.</text>
</comment>
<proteinExistence type="inferred from homology"/>
<protein>
    <recommendedName>
        <fullName evidence="1">Phosphate-specific transport system accessory protein PhoU</fullName>
    </recommendedName>
</protein>